<evidence type="ECO:0000313" key="3">
    <source>
        <dbReference type="Proteomes" id="UP000054485"/>
    </source>
</evidence>
<feature type="compositionally biased region" description="Low complexity" evidence="1">
    <location>
        <begin position="900"/>
        <end position="916"/>
    </location>
</feature>
<feature type="region of interest" description="Disordered" evidence="1">
    <location>
        <begin position="62"/>
        <end position="144"/>
    </location>
</feature>
<dbReference type="Proteomes" id="UP000054485">
    <property type="component" value="Unassembled WGS sequence"/>
</dbReference>
<feature type="compositionally biased region" description="Polar residues" evidence="1">
    <location>
        <begin position="947"/>
        <end position="964"/>
    </location>
</feature>
<keyword evidence="3" id="KW-1185">Reference proteome</keyword>
<sequence length="1105" mass="120142">MSHFLFISFARSLECIHSVQRDSGLSRSIESKASPESPMSSGVLNDASSPVIVARPAAPTTFHTRVPINGPDLSSSFPTPSPETSIEESFSRTNDSNSRSWTASQPRRDGHDQNMSKVSLRAFPNSLLNPIPPSTNNPTHKPAPLSLLSAFRSIDSRSNPAPSQFLSLPPTSTTSGSSDYNDLFPVSRIVSIAPTPLSSSHSFSTHTTNMHLASPPPTPTTTLTQAHPTASHHILPQVYKNTGGDVDYEGPCVDSEMRHYEHYGRRSQGTDFQEQSAEEDTQDQRTIIGSTHMSLNMSSGEIGTLSPPFSGASAPEAQPEVPTVPPPIFEMRNQSKIADLSRLCFDTSSGELDYRSPSPGANAEASPHLDEQLEGRGVEKEVPVSAIEVEDQSTIVDSQCMRLDRPCGELDHPSRSFEANAEASPHVHEAQLEGSGIEPEVALSASEAHSEELGGEPKSTQSTPRAKSKSLLSHPIDLDALQRLIDSLNEPGYGDSGECGGEQSLQIEHECEGLDGTLEESFKSAEERPEVSLTTNDTPKPLAADTRDACPREYRSEKPADSEDSAQPEAVLSELHQPTPSDLTCLNADYLNQFEELCVEDSREQTPAESLLRDEEAVAAALIAPSPSVETESPPLPPSLDGLSTCLPLQSGSEALCLGVQLQGDGPPSQEPTGILDGADDFFTTFIDFMNSYTDGATSALRSTYTEDPLEQEPEEKDIEHEHAATIDQQVHVESETTISAELAAPLEHAGSVHSPPTIATPLPCALPSSISCLSRSLSPLSSLGESPMPQEGQDEIGSELHRIDSLDSDEDFGAYQRRARAGSSVSVLRRKTLLRSLQAGELRGGPDVSIEELSMLAKKDPHKIMISELKRKLEPSESMTQSRPPRKKTHQLQYQGARDPMPQSSDPSEPSEDVMSLQVESISAPMEVDSANVIGTTAIIEPAQTFVTTSEMTEPEPATNSSELWEDSISREKRARSLSWKASQATTQKSVEQPERNRKPKSQRPQKRKSKSLTVQEEAQICQWPAKSEQDGSFQRQFVQCDKSVFLCHFILWSFLSSCSCDLWYHFDCAGICEGDPRLEEPDSVFICPPCLVSSRCSCLPCLI</sequence>
<feature type="compositionally biased region" description="Polar residues" evidence="1">
    <location>
        <begin position="981"/>
        <end position="992"/>
    </location>
</feature>
<reference evidence="3" key="2">
    <citation type="submission" date="2015-01" db="EMBL/GenBank/DDBJ databases">
        <title>Evolutionary Origins and Diversification of the Mycorrhizal Mutualists.</title>
        <authorList>
            <consortium name="DOE Joint Genome Institute"/>
            <consortium name="Mycorrhizal Genomics Consortium"/>
            <person name="Kohler A."/>
            <person name="Kuo A."/>
            <person name="Nagy L.G."/>
            <person name="Floudas D."/>
            <person name="Copeland A."/>
            <person name="Barry K.W."/>
            <person name="Cichocki N."/>
            <person name="Veneault-Fourrey C."/>
            <person name="LaButti K."/>
            <person name="Lindquist E.A."/>
            <person name="Lipzen A."/>
            <person name="Lundell T."/>
            <person name="Morin E."/>
            <person name="Murat C."/>
            <person name="Riley R."/>
            <person name="Ohm R."/>
            <person name="Sun H."/>
            <person name="Tunlid A."/>
            <person name="Henrissat B."/>
            <person name="Grigoriev I.V."/>
            <person name="Hibbett D.S."/>
            <person name="Martin F."/>
        </authorList>
    </citation>
    <scope>NUCLEOTIDE SEQUENCE [LARGE SCALE GENOMIC DNA]</scope>
    <source>
        <strain evidence="3">UH-Slu-Lm8-n1</strain>
    </source>
</reference>
<feature type="compositionally biased region" description="Basic and acidic residues" evidence="1">
    <location>
        <begin position="367"/>
        <end position="378"/>
    </location>
</feature>
<feature type="compositionally biased region" description="Low complexity" evidence="1">
    <location>
        <begin position="74"/>
        <end position="88"/>
    </location>
</feature>
<dbReference type="OrthoDB" id="2681867at2759"/>
<name>A0A0D0AQ61_9AGAM</name>
<feature type="region of interest" description="Disordered" evidence="1">
    <location>
        <begin position="947"/>
        <end position="1015"/>
    </location>
</feature>
<dbReference type="HOGENOM" id="CLU_282578_0_0_1"/>
<feature type="compositionally biased region" description="Polar residues" evidence="1">
    <location>
        <begin position="92"/>
        <end position="105"/>
    </location>
</feature>
<feature type="compositionally biased region" description="Basic and acidic residues" evidence="1">
    <location>
        <begin position="521"/>
        <end position="530"/>
    </location>
</feature>
<dbReference type="CDD" id="cd15517">
    <property type="entry name" value="PHD_TCF19_like"/>
    <property type="match status" value="1"/>
</dbReference>
<feature type="region of interest" description="Disordered" evidence="1">
    <location>
        <begin position="201"/>
        <end position="227"/>
    </location>
</feature>
<feature type="region of interest" description="Disordered" evidence="1">
    <location>
        <begin position="442"/>
        <end position="471"/>
    </location>
</feature>
<gene>
    <name evidence="2" type="ORF">CY34DRAFT_658720</name>
</gene>
<dbReference type="EMBL" id="KN835808">
    <property type="protein sequence ID" value="KIK34108.1"/>
    <property type="molecule type" value="Genomic_DNA"/>
</dbReference>
<feature type="compositionally biased region" description="Basic and acidic residues" evidence="1">
    <location>
        <begin position="545"/>
        <end position="561"/>
    </location>
</feature>
<feature type="region of interest" description="Disordered" evidence="1">
    <location>
        <begin position="264"/>
        <end position="283"/>
    </location>
</feature>
<protein>
    <submittedName>
        <fullName evidence="2">Uncharacterized protein</fullName>
    </submittedName>
</protein>
<dbReference type="AlphaFoldDB" id="A0A0D0AQ61"/>
<proteinExistence type="predicted"/>
<feature type="region of interest" description="Disordered" evidence="1">
    <location>
        <begin position="521"/>
        <end position="569"/>
    </location>
</feature>
<dbReference type="InParanoid" id="A0A0D0AQ61"/>
<evidence type="ECO:0000313" key="2">
    <source>
        <dbReference type="EMBL" id="KIK34108.1"/>
    </source>
</evidence>
<feature type="region of interest" description="Disordered" evidence="1">
    <location>
        <begin position="351"/>
        <end position="378"/>
    </location>
</feature>
<accession>A0A0D0AQ61</accession>
<feature type="compositionally biased region" description="Low complexity" evidence="1">
    <location>
        <begin position="201"/>
        <end position="213"/>
    </location>
</feature>
<dbReference type="STRING" id="930992.A0A0D0AQ61"/>
<feature type="region of interest" description="Disordered" evidence="1">
    <location>
        <begin position="24"/>
        <end position="45"/>
    </location>
</feature>
<feature type="compositionally biased region" description="Basic residues" evidence="1">
    <location>
        <begin position="999"/>
        <end position="1012"/>
    </location>
</feature>
<reference evidence="2 3" key="1">
    <citation type="submission" date="2014-04" db="EMBL/GenBank/DDBJ databases">
        <authorList>
            <consortium name="DOE Joint Genome Institute"/>
            <person name="Kuo A."/>
            <person name="Ruytinx J."/>
            <person name="Rineau F."/>
            <person name="Colpaert J."/>
            <person name="Kohler A."/>
            <person name="Nagy L.G."/>
            <person name="Floudas D."/>
            <person name="Copeland A."/>
            <person name="Barry K.W."/>
            <person name="Cichocki N."/>
            <person name="Veneault-Fourrey C."/>
            <person name="LaButti K."/>
            <person name="Lindquist E.A."/>
            <person name="Lipzen A."/>
            <person name="Lundell T."/>
            <person name="Morin E."/>
            <person name="Murat C."/>
            <person name="Sun H."/>
            <person name="Tunlid A."/>
            <person name="Henrissat B."/>
            <person name="Grigoriev I.V."/>
            <person name="Hibbett D.S."/>
            <person name="Martin F."/>
            <person name="Nordberg H.P."/>
            <person name="Cantor M.N."/>
            <person name="Hua S.X."/>
        </authorList>
    </citation>
    <scope>NUCLEOTIDE SEQUENCE [LARGE SCALE GENOMIC DNA]</scope>
    <source>
        <strain evidence="2 3">UH-Slu-Lm8-n1</strain>
    </source>
</reference>
<feature type="region of interest" description="Disordered" evidence="1">
    <location>
        <begin position="296"/>
        <end position="320"/>
    </location>
</feature>
<organism evidence="2 3">
    <name type="scientific">Suillus luteus UH-Slu-Lm8-n1</name>
    <dbReference type="NCBI Taxonomy" id="930992"/>
    <lineage>
        <taxon>Eukaryota</taxon>
        <taxon>Fungi</taxon>
        <taxon>Dikarya</taxon>
        <taxon>Basidiomycota</taxon>
        <taxon>Agaricomycotina</taxon>
        <taxon>Agaricomycetes</taxon>
        <taxon>Agaricomycetidae</taxon>
        <taxon>Boletales</taxon>
        <taxon>Suillineae</taxon>
        <taxon>Suillaceae</taxon>
        <taxon>Suillus</taxon>
    </lineage>
</organism>
<feature type="region of interest" description="Disordered" evidence="1">
    <location>
        <begin position="871"/>
        <end position="916"/>
    </location>
</feature>
<evidence type="ECO:0000256" key="1">
    <source>
        <dbReference type="SAM" id="MobiDB-lite"/>
    </source>
</evidence>